<dbReference type="AlphaFoldDB" id="A0A7C9TR26"/>
<keyword evidence="1" id="KW-1133">Transmembrane helix</keyword>
<evidence type="ECO:0000313" key="2">
    <source>
        <dbReference type="EMBL" id="NEM90723.1"/>
    </source>
</evidence>
<keyword evidence="3" id="KW-1185">Reference proteome</keyword>
<evidence type="ECO:0000313" key="3">
    <source>
        <dbReference type="Proteomes" id="UP000479756"/>
    </source>
</evidence>
<keyword evidence="1" id="KW-0812">Transmembrane</keyword>
<reference evidence="2 3" key="1">
    <citation type="journal article" date="2014" name="Int. J. Syst. Evol. Microbiol.">
        <title>Description of Galbitalea soli gen. nov., sp. nov., and Frondihabitans sucicola sp. nov.</title>
        <authorList>
            <person name="Kim S.J."/>
            <person name="Lim J.M."/>
            <person name="Ahn J.H."/>
            <person name="Weon H.Y."/>
            <person name="Hamada M."/>
            <person name="Suzuki K."/>
            <person name="Ahn T.Y."/>
            <person name="Kwon S.W."/>
        </authorList>
    </citation>
    <scope>NUCLEOTIDE SEQUENCE [LARGE SCALE GENOMIC DNA]</scope>
    <source>
        <strain evidence="2 3">NBRC 108727</strain>
    </source>
</reference>
<dbReference type="EMBL" id="JAAGWZ010000001">
    <property type="protein sequence ID" value="NEM90723.1"/>
    <property type="molecule type" value="Genomic_DNA"/>
</dbReference>
<dbReference type="RefSeq" id="WP_163472605.1">
    <property type="nucleotide sequence ID" value="NZ_JAAGWZ010000001.1"/>
</dbReference>
<keyword evidence="1" id="KW-0472">Membrane</keyword>
<dbReference type="Proteomes" id="UP000479756">
    <property type="component" value="Unassembled WGS sequence"/>
</dbReference>
<evidence type="ECO:0000256" key="1">
    <source>
        <dbReference type="SAM" id="Phobius"/>
    </source>
</evidence>
<feature type="transmembrane region" description="Helical" evidence="1">
    <location>
        <begin position="26"/>
        <end position="48"/>
    </location>
</feature>
<comment type="caution">
    <text evidence="2">The sequence shown here is derived from an EMBL/GenBank/DDBJ whole genome shotgun (WGS) entry which is preliminary data.</text>
</comment>
<proteinExistence type="predicted"/>
<organism evidence="2 3">
    <name type="scientific">Galbitalea soli</name>
    <dbReference type="NCBI Taxonomy" id="1268042"/>
    <lineage>
        <taxon>Bacteria</taxon>
        <taxon>Bacillati</taxon>
        <taxon>Actinomycetota</taxon>
        <taxon>Actinomycetes</taxon>
        <taxon>Micrococcales</taxon>
        <taxon>Microbacteriaceae</taxon>
        <taxon>Galbitalea</taxon>
    </lineage>
</organism>
<accession>A0A7C9TR26</accession>
<gene>
    <name evidence="2" type="ORF">G3T37_05075</name>
</gene>
<protein>
    <submittedName>
        <fullName evidence="2">Uncharacterized protein</fullName>
    </submittedName>
</protein>
<name>A0A7C9TR26_9MICO</name>
<sequence length="121" mass="13034">MYDDEPELAGYEPGDGRPLRSARTLLAMRLVVIVGLIGFILPGIVTIVSVSADTARRSCARWVGYERPDAPASDARLELFGYGGPGWQCYTKNAFGGDKWIAPLGLIPAMPVLPNERPASS</sequence>